<evidence type="ECO:0000259" key="2">
    <source>
        <dbReference type="Pfam" id="PF01321"/>
    </source>
</evidence>
<dbReference type="Pfam" id="PF01321">
    <property type="entry name" value="Creatinase_N"/>
    <property type="match status" value="1"/>
</dbReference>
<feature type="domain" description="Creatinase N-terminal" evidence="2">
    <location>
        <begin position="5"/>
        <end position="139"/>
    </location>
</feature>
<reference evidence="3" key="1">
    <citation type="submission" date="2018-05" db="EMBL/GenBank/DDBJ databases">
        <authorList>
            <person name="Lanie J.A."/>
            <person name="Ng W.-L."/>
            <person name="Kazmierczak K.M."/>
            <person name="Andrzejewski T.M."/>
            <person name="Davidsen T.M."/>
            <person name="Wayne K.J."/>
            <person name="Tettelin H."/>
            <person name="Glass J.I."/>
            <person name="Rusch D."/>
            <person name="Podicherti R."/>
            <person name="Tsui H.-C.T."/>
            <person name="Winkler M.E."/>
        </authorList>
    </citation>
    <scope>NUCLEOTIDE SEQUENCE</scope>
</reference>
<dbReference type="SUPFAM" id="SSF55920">
    <property type="entry name" value="Creatinase/aminopeptidase"/>
    <property type="match status" value="1"/>
</dbReference>
<evidence type="ECO:0000256" key="1">
    <source>
        <dbReference type="SAM" id="MobiDB-lite"/>
    </source>
</evidence>
<dbReference type="SUPFAM" id="SSF53092">
    <property type="entry name" value="Creatinase/prolidase N-terminal domain"/>
    <property type="match status" value="1"/>
</dbReference>
<dbReference type="AlphaFoldDB" id="A0A382BHP3"/>
<evidence type="ECO:0000313" key="3">
    <source>
        <dbReference type="EMBL" id="SVB13380.1"/>
    </source>
</evidence>
<protein>
    <recommendedName>
        <fullName evidence="2">Creatinase N-terminal domain-containing protein</fullName>
    </recommendedName>
</protein>
<feature type="region of interest" description="Disordered" evidence="1">
    <location>
        <begin position="297"/>
        <end position="317"/>
    </location>
</feature>
<proteinExistence type="predicted"/>
<dbReference type="Gene3D" id="3.40.350.10">
    <property type="entry name" value="Creatinase/prolidase N-terminal domain"/>
    <property type="match status" value="1"/>
</dbReference>
<sequence length="317" mass="33198">MVAARRRRVLDAMSEREVDALVLGRQDNVGYSTGMVRLWTSGTRPFGAGCVLIGETQRAHLLSSWDAGIPESVPFDDLYPLTWNPEIMGASMAAIGGLSTARCIGVDACSPGFIRAAARFAPNAQIVPCDDLMASVRTVKLAEEIELVRSACRVVWSGVEAVLDQPDASTPIANALVAMAASGTTIPSSEPVVRGEGDTTVVDLGMIVDLYEGGVGGRFVDGRREPTPALVDACRDGATYDDLAESSTGPWLVRGLGMGYETPVIDAQQGQGFTLMAGMVLSVTDGDHRDVVAVTDSQPDVLSAPPSSAGQQAGSRA</sequence>
<gene>
    <name evidence="3" type="ORF">METZ01_LOCUS166234</name>
</gene>
<accession>A0A382BHP3</accession>
<dbReference type="EMBL" id="UINC01029886">
    <property type="protein sequence ID" value="SVB13380.1"/>
    <property type="molecule type" value="Genomic_DNA"/>
</dbReference>
<name>A0A382BHP3_9ZZZZ</name>
<dbReference type="InterPro" id="IPR000587">
    <property type="entry name" value="Creatinase_N"/>
</dbReference>
<organism evidence="3">
    <name type="scientific">marine metagenome</name>
    <dbReference type="NCBI Taxonomy" id="408172"/>
    <lineage>
        <taxon>unclassified sequences</taxon>
        <taxon>metagenomes</taxon>
        <taxon>ecological metagenomes</taxon>
    </lineage>
</organism>
<dbReference type="InterPro" id="IPR029149">
    <property type="entry name" value="Creatin/AminoP/Spt16_N"/>
</dbReference>
<dbReference type="InterPro" id="IPR036005">
    <property type="entry name" value="Creatinase/aminopeptidase-like"/>
</dbReference>